<evidence type="ECO:0000313" key="1">
    <source>
        <dbReference type="EnsemblPlants" id="AET5Gv20656400.1"/>
    </source>
</evidence>
<dbReference type="Gramene" id="AET5Gv20656400.1">
    <property type="protein sequence ID" value="AET5Gv20656400.1"/>
    <property type="gene ID" value="AET5Gv20656400"/>
</dbReference>
<name>A0A453L7E6_AEGTS</name>
<reference evidence="2" key="2">
    <citation type="journal article" date="2017" name="Nat. Plants">
        <title>The Aegilops tauschii genome reveals multiple impacts of transposons.</title>
        <authorList>
            <person name="Zhao G."/>
            <person name="Zou C."/>
            <person name="Li K."/>
            <person name="Wang K."/>
            <person name="Li T."/>
            <person name="Gao L."/>
            <person name="Zhang X."/>
            <person name="Wang H."/>
            <person name="Yang Z."/>
            <person name="Liu X."/>
            <person name="Jiang W."/>
            <person name="Mao L."/>
            <person name="Kong X."/>
            <person name="Jiao Y."/>
            <person name="Jia J."/>
        </authorList>
    </citation>
    <scope>NUCLEOTIDE SEQUENCE [LARGE SCALE GENOMIC DNA]</scope>
    <source>
        <strain evidence="2">cv. AL8/78</strain>
    </source>
</reference>
<accession>A0A453L7E6</accession>
<organism evidence="1 2">
    <name type="scientific">Aegilops tauschii subsp. strangulata</name>
    <name type="common">Goatgrass</name>
    <dbReference type="NCBI Taxonomy" id="200361"/>
    <lineage>
        <taxon>Eukaryota</taxon>
        <taxon>Viridiplantae</taxon>
        <taxon>Streptophyta</taxon>
        <taxon>Embryophyta</taxon>
        <taxon>Tracheophyta</taxon>
        <taxon>Spermatophyta</taxon>
        <taxon>Magnoliopsida</taxon>
        <taxon>Liliopsida</taxon>
        <taxon>Poales</taxon>
        <taxon>Poaceae</taxon>
        <taxon>BOP clade</taxon>
        <taxon>Pooideae</taxon>
        <taxon>Triticodae</taxon>
        <taxon>Triticeae</taxon>
        <taxon>Triticinae</taxon>
        <taxon>Aegilops</taxon>
    </lineage>
</organism>
<reference evidence="1" key="3">
    <citation type="journal article" date="2017" name="Nature">
        <title>Genome sequence of the progenitor of the wheat D genome Aegilops tauschii.</title>
        <authorList>
            <person name="Luo M.C."/>
            <person name="Gu Y.Q."/>
            <person name="Puiu D."/>
            <person name="Wang H."/>
            <person name="Twardziok S.O."/>
            <person name="Deal K.R."/>
            <person name="Huo N."/>
            <person name="Zhu T."/>
            <person name="Wang L."/>
            <person name="Wang Y."/>
            <person name="McGuire P.E."/>
            <person name="Liu S."/>
            <person name="Long H."/>
            <person name="Ramasamy R.K."/>
            <person name="Rodriguez J.C."/>
            <person name="Van S.L."/>
            <person name="Yuan L."/>
            <person name="Wang Z."/>
            <person name="Xia Z."/>
            <person name="Xiao L."/>
            <person name="Anderson O.D."/>
            <person name="Ouyang S."/>
            <person name="Liang Y."/>
            <person name="Zimin A.V."/>
            <person name="Pertea G."/>
            <person name="Qi P."/>
            <person name="Bennetzen J.L."/>
            <person name="Dai X."/>
            <person name="Dawson M.W."/>
            <person name="Muller H.G."/>
            <person name="Kugler K."/>
            <person name="Rivarola-Duarte L."/>
            <person name="Spannagl M."/>
            <person name="Mayer K.F.X."/>
            <person name="Lu F.H."/>
            <person name="Bevan M.W."/>
            <person name="Leroy P."/>
            <person name="Li P."/>
            <person name="You F.M."/>
            <person name="Sun Q."/>
            <person name="Liu Z."/>
            <person name="Lyons E."/>
            <person name="Wicker T."/>
            <person name="Salzberg S.L."/>
            <person name="Devos K.M."/>
            <person name="Dvorak J."/>
        </authorList>
    </citation>
    <scope>NUCLEOTIDE SEQUENCE [LARGE SCALE GENOMIC DNA]</scope>
    <source>
        <strain evidence="1">cv. AL8/78</strain>
    </source>
</reference>
<dbReference type="Proteomes" id="UP000015105">
    <property type="component" value="Chromosome 5D"/>
</dbReference>
<reference evidence="1" key="4">
    <citation type="submission" date="2019-03" db="UniProtKB">
        <authorList>
            <consortium name="EnsemblPlants"/>
        </authorList>
    </citation>
    <scope>IDENTIFICATION</scope>
</reference>
<evidence type="ECO:0000313" key="2">
    <source>
        <dbReference type="Proteomes" id="UP000015105"/>
    </source>
</evidence>
<reference evidence="1" key="5">
    <citation type="journal article" date="2021" name="G3 (Bethesda)">
        <title>Aegilops tauschii genome assembly Aet v5.0 features greater sequence contiguity and improved annotation.</title>
        <authorList>
            <person name="Wang L."/>
            <person name="Zhu T."/>
            <person name="Rodriguez J.C."/>
            <person name="Deal K.R."/>
            <person name="Dubcovsky J."/>
            <person name="McGuire P.E."/>
            <person name="Lux T."/>
            <person name="Spannagl M."/>
            <person name="Mayer K.F.X."/>
            <person name="Baldrich P."/>
            <person name="Meyers B.C."/>
            <person name="Huo N."/>
            <person name="Gu Y.Q."/>
            <person name="Zhou H."/>
            <person name="Devos K.M."/>
            <person name="Bennetzen J.L."/>
            <person name="Unver T."/>
            <person name="Budak H."/>
            <person name="Gulick P.J."/>
            <person name="Galiba G."/>
            <person name="Kalapos B."/>
            <person name="Nelson D.R."/>
            <person name="Li P."/>
            <person name="You F.M."/>
            <person name="Luo M.C."/>
            <person name="Dvorak J."/>
        </authorList>
    </citation>
    <scope>NUCLEOTIDE SEQUENCE [LARGE SCALE GENOMIC DNA]</scope>
    <source>
        <strain evidence="1">cv. AL8/78</strain>
    </source>
</reference>
<proteinExistence type="predicted"/>
<sequence length="78" mass="8179">MGVSATVVPLTKMRTRLAMNCVSLLEPTGRTRMSAPGLSRRMIALASSTGSPTTSGHDVFSSDELIVIGCSGSEDYCL</sequence>
<protein>
    <submittedName>
        <fullName evidence="1">Uncharacterized protein</fullName>
    </submittedName>
</protein>
<keyword evidence="2" id="KW-1185">Reference proteome</keyword>
<reference evidence="2" key="1">
    <citation type="journal article" date="2014" name="Science">
        <title>Ancient hybridizations among the ancestral genomes of bread wheat.</title>
        <authorList>
            <consortium name="International Wheat Genome Sequencing Consortium,"/>
            <person name="Marcussen T."/>
            <person name="Sandve S.R."/>
            <person name="Heier L."/>
            <person name="Spannagl M."/>
            <person name="Pfeifer M."/>
            <person name="Jakobsen K.S."/>
            <person name="Wulff B.B."/>
            <person name="Steuernagel B."/>
            <person name="Mayer K.F."/>
            <person name="Olsen O.A."/>
        </authorList>
    </citation>
    <scope>NUCLEOTIDE SEQUENCE [LARGE SCALE GENOMIC DNA]</scope>
    <source>
        <strain evidence="2">cv. AL8/78</strain>
    </source>
</reference>
<dbReference type="AlphaFoldDB" id="A0A453L7E6"/>
<dbReference type="EnsemblPlants" id="AET5Gv20656400.1">
    <property type="protein sequence ID" value="AET5Gv20656400.1"/>
    <property type="gene ID" value="AET5Gv20656400"/>
</dbReference>